<dbReference type="RefSeq" id="WP_047962332.1">
    <property type="nucleotide sequence ID" value="NZ_CAWMBG010000029.1"/>
</dbReference>
<feature type="coiled-coil region" evidence="1">
    <location>
        <begin position="246"/>
        <end position="280"/>
    </location>
</feature>
<dbReference type="Proteomes" id="UP000036277">
    <property type="component" value="Unassembled WGS sequence"/>
</dbReference>
<dbReference type="OrthoDB" id="6797492at2"/>
<name>A0A0J5FV33_9GAMM</name>
<evidence type="ECO:0000313" key="3">
    <source>
        <dbReference type="Proteomes" id="UP000036277"/>
    </source>
</evidence>
<accession>A0A0J5FV33</accession>
<evidence type="ECO:0000256" key="1">
    <source>
        <dbReference type="SAM" id="Coils"/>
    </source>
</evidence>
<dbReference type="NCBIfam" id="NF033927">
    <property type="entry name" value="alph_xenorhab_B"/>
    <property type="match status" value="1"/>
</dbReference>
<evidence type="ECO:0000313" key="2">
    <source>
        <dbReference type="EMBL" id="KMJ46103.1"/>
    </source>
</evidence>
<dbReference type="PATRIC" id="fig|880157.4.peg.1101"/>
<dbReference type="InterPro" id="IPR047760">
    <property type="entry name" value="XaxB-like"/>
</dbReference>
<keyword evidence="3" id="KW-1185">Reference proteome</keyword>
<dbReference type="AlphaFoldDB" id="A0A0J5FV33"/>
<dbReference type="EMBL" id="LFCV01000029">
    <property type="protein sequence ID" value="KMJ46103.1"/>
    <property type="molecule type" value="Genomic_DNA"/>
</dbReference>
<keyword evidence="1" id="KW-0175">Coiled coil</keyword>
<reference evidence="2 3" key="1">
    <citation type="submission" date="2015-06" db="EMBL/GenBank/DDBJ databases">
        <title>Draft Whole-Genome Sequence of the Entomopathogenic Bacterium Xenorhabdus khoisanae.</title>
        <authorList>
            <person name="Naidoo S."/>
            <person name="Featherston J."/>
            <person name="Gray V.M."/>
        </authorList>
    </citation>
    <scope>NUCLEOTIDE SEQUENCE [LARGE SCALE GENOMIC DNA]</scope>
    <source>
        <strain evidence="2 3">MCB</strain>
    </source>
</reference>
<protein>
    <submittedName>
        <fullName evidence="2">XaxB</fullName>
    </submittedName>
</protein>
<organism evidence="2 3">
    <name type="scientific">Xenorhabdus khoisanae</name>
    <dbReference type="NCBI Taxonomy" id="880157"/>
    <lineage>
        <taxon>Bacteria</taxon>
        <taxon>Pseudomonadati</taxon>
        <taxon>Pseudomonadota</taxon>
        <taxon>Gammaproteobacteria</taxon>
        <taxon>Enterobacterales</taxon>
        <taxon>Morganellaceae</taxon>
        <taxon>Xenorhabdus</taxon>
    </lineage>
</organism>
<sequence length="350" mass="39306">MSEKNTSQKETLYPEVNITALNQAANTIWLLAGRQTSGIEIIGEKVERVRLYSRDLNESIRDSLAQLTPILSQFAEGETFQTISQIDEALATPDLSDDDRNALLEERNQLIEKLSKDIDNVIINFSGKTSQLTGKINDISNMVIAERLGDLVAQAESKKAELQSEIESKAEKRKKLDEDRAKIIESQDVIRANNIADMFKDFIPSASDIDGLDFTQPKKEAIKQAIKQGVEIARKILGKISEGLKYSELADARMKLTDQIDQVMKETDVLKTTLQETEQRISGLKDVVQIDAERTVLLSEAVKLEQAWNEFATQLHSLSGNKVDQKNLTNLINGQLDFLKNLAEQYNKLK</sequence>
<comment type="caution">
    <text evidence="2">The sequence shown here is derived from an EMBL/GenBank/DDBJ whole genome shotgun (WGS) entry which is preliminary data.</text>
</comment>
<feature type="coiled-coil region" evidence="1">
    <location>
        <begin position="145"/>
        <end position="179"/>
    </location>
</feature>
<gene>
    <name evidence="2" type="ORF">AB204_05260</name>
</gene>
<proteinExistence type="predicted"/>